<keyword evidence="1" id="KW-0175">Coiled coil</keyword>
<organism evidence="3 4">
    <name type="scientific">Neobacillus bataviensis</name>
    <dbReference type="NCBI Taxonomy" id="220685"/>
    <lineage>
        <taxon>Bacteria</taxon>
        <taxon>Bacillati</taxon>
        <taxon>Bacillota</taxon>
        <taxon>Bacilli</taxon>
        <taxon>Bacillales</taxon>
        <taxon>Bacillaceae</taxon>
        <taxon>Neobacillus</taxon>
    </lineage>
</organism>
<dbReference type="AlphaFoldDB" id="A0A561DRN2"/>
<evidence type="ECO:0000256" key="1">
    <source>
        <dbReference type="SAM" id="Coils"/>
    </source>
</evidence>
<evidence type="ECO:0000256" key="2">
    <source>
        <dbReference type="SAM" id="MobiDB-lite"/>
    </source>
</evidence>
<sequence length="163" mass="18975">MVPQIFLDMFNGFFHIDKERVNKREFVIMSLKDLFLIFKKNDYEKELKNKLISLEMNIEELKKSLQTSLEKCLPEGEAKTKDTPIIIEKINIEKIILDKYELNNNFGQLGIKELKGKLNIGATYGSEFTPTFDEGAKKPMKNEAGRQKEPEKNMKVNIKTKKD</sequence>
<keyword evidence="4" id="KW-1185">Reference proteome</keyword>
<proteinExistence type="predicted"/>
<name>A0A561DRN2_9BACI</name>
<dbReference type="EMBL" id="VIVN01000002">
    <property type="protein sequence ID" value="TWE06010.1"/>
    <property type="molecule type" value="Genomic_DNA"/>
</dbReference>
<reference evidence="3 4" key="1">
    <citation type="submission" date="2019-06" db="EMBL/GenBank/DDBJ databases">
        <title>Sorghum-associated microbial communities from plants grown in Nebraska, USA.</title>
        <authorList>
            <person name="Schachtman D."/>
        </authorList>
    </citation>
    <scope>NUCLEOTIDE SEQUENCE [LARGE SCALE GENOMIC DNA]</scope>
    <source>
        <strain evidence="3 4">2482</strain>
    </source>
</reference>
<feature type="compositionally biased region" description="Basic and acidic residues" evidence="2">
    <location>
        <begin position="134"/>
        <end position="154"/>
    </location>
</feature>
<gene>
    <name evidence="3" type="ORF">FB550_10225</name>
</gene>
<evidence type="ECO:0000313" key="3">
    <source>
        <dbReference type="EMBL" id="TWE06010.1"/>
    </source>
</evidence>
<feature type="region of interest" description="Disordered" evidence="2">
    <location>
        <begin position="131"/>
        <end position="163"/>
    </location>
</feature>
<evidence type="ECO:0000313" key="4">
    <source>
        <dbReference type="Proteomes" id="UP000319671"/>
    </source>
</evidence>
<dbReference type="Proteomes" id="UP000319671">
    <property type="component" value="Unassembled WGS sequence"/>
</dbReference>
<accession>A0A561DRN2</accession>
<protein>
    <submittedName>
        <fullName evidence="3">Uncharacterized protein</fullName>
    </submittedName>
</protein>
<comment type="caution">
    <text evidence="3">The sequence shown here is derived from an EMBL/GenBank/DDBJ whole genome shotgun (WGS) entry which is preliminary data.</text>
</comment>
<feature type="coiled-coil region" evidence="1">
    <location>
        <begin position="44"/>
        <end position="71"/>
    </location>
</feature>